<comment type="caution">
    <text evidence="1">The sequence shown here is derived from an EMBL/GenBank/DDBJ whole genome shotgun (WGS) entry which is preliminary data.</text>
</comment>
<evidence type="ECO:0000313" key="2">
    <source>
        <dbReference type="Proteomes" id="UP000188929"/>
    </source>
</evidence>
<keyword evidence="2" id="KW-1185">Reference proteome</keyword>
<dbReference type="Proteomes" id="UP000188929">
    <property type="component" value="Unassembled WGS sequence"/>
</dbReference>
<sequence length="67" mass="7956">MTYTPKHASWLNMVEIFFSTLTRQLLRRGDFTSRDNLANKILHFIEVHDRTAKPYRWTYTGEPLKAA</sequence>
<reference evidence="2" key="1">
    <citation type="submission" date="2016-10" db="EMBL/GenBank/DDBJ databases">
        <title>Frankia sp. NRRL B-16386 Genome sequencing.</title>
        <authorList>
            <person name="Ghodhbane-Gtari F."/>
            <person name="Swanson E."/>
            <person name="Gueddou A."/>
            <person name="Hezbri K."/>
            <person name="Ktari K."/>
            <person name="Nouioui I."/>
            <person name="Morris K."/>
            <person name="Simpson S."/>
            <person name="Abebe-Akele F."/>
            <person name="Thomas K."/>
            <person name="Gtari M."/>
            <person name="Tisa L.S."/>
        </authorList>
    </citation>
    <scope>NUCLEOTIDE SEQUENCE [LARGE SCALE GENOMIC DNA]</scope>
    <source>
        <strain evidence="2">NRRL B-16386</strain>
    </source>
</reference>
<organism evidence="1 2">
    <name type="scientific">Pseudofrankia asymbiotica</name>
    <dbReference type="NCBI Taxonomy" id="1834516"/>
    <lineage>
        <taxon>Bacteria</taxon>
        <taxon>Bacillati</taxon>
        <taxon>Actinomycetota</taxon>
        <taxon>Actinomycetes</taxon>
        <taxon>Frankiales</taxon>
        <taxon>Frankiaceae</taxon>
        <taxon>Pseudofrankia</taxon>
    </lineage>
</organism>
<dbReference type="EMBL" id="MOMC01000016">
    <property type="protein sequence ID" value="ONH31480.1"/>
    <property type="molecule type" value="Genomic_DNA"/>
</dbReference>
<name>A0A1V2IEN8_9ACTN</name>
<proteinExistence type="predicted"/>
<dbReference type="AlphaFoldDB" id="A0A1V2IEN8"/>
<evidence type="ECO:0000313" key="1">
    <source>
        <dbReference type="EMBL" id="ONH31480.1"/>
    </source>
</evidence>
<protein>
    <submittedName>
        <fullName evidence="1">Uncharacterized protein</fullName>
    </submittedName>
</protein>
<dbReference type="STRING" id="1834516.BL253_09700"/>
<gene>
    <name evidence="1" type="ORF">BL253_09700</name>
</gene>
<accession>A0A1V2IEN8</accession>